<dbReference type="RefSeq" id="WP_106012319.1">
    <property type="nucleotide sequence ID" value="NZ_CP027226.1"/>
</dbReference>
<name>A0A2S0KMT4_9FIRM</name>
<dbReference type="GO" id="GO:0017148">
    <property type="term" value="P:negative regulation of translation"/>
    <property type="evidence" value="ECO:0007669"/>
    <property type="project" value="UniProtKB-UniRule"/>
</dbReference>
<dbReference type="KEGG" id="fsa:C5Q98_03425"/>
<dbReference type="NCBIfam" id="TIGR00090">
    <property type="entry name" value="rsfS_iojap_ybeB"/>
    <property type="match status" value="1"/>
</dbReference>
<dbReference type="GO" id="GO:0043023">
    <property type="term" value="F:ribosomal large subunit binding"/>
    <property type="evidence" value="ECO:0007669"/>
    <property type="project" value="TreeGrafter"/>
</dbReference>
<dbReference type="AlphaFoldDB" id="A0A2S0KMT4"/>
<accession>A0A2S0KMT4</accession>
<dbReference type="Pfam" id="PF02410">
    <property type="entry name" value="RsfS"/>
    <property type="match status" value="1"/>
</dbReference>
<dbReference type="SUPFAM" id="SSF81301">
    <property type="entry name" value="Nucleotidyltransferase"/>
    <property type="match status" value="1"/>
</dbReference>
<keyword evidence="2" id="KW-0963">Cytoplasm</keyword>
<evidence type="ECO:0000313" key="3">
    <source>
        <dbReference type="EMBL" id="AVM42336.1"/>
    </source>
</evidence>
<dbReference type="InterPro" id="IPR004394">
    <property type="entry name" value="Iojap/RsfS/C7orf30"/>
</dbReference>
<organism evidence="3 4">
    <name type="scientific">Fastidiosipila sanguinis</name>
    <dbReference type="NCBI Taxonomy" id="236753"/>
    <lineage>
        <taxon>Bacteria</taxon>
        <taxon>Bacillati</taxon>
        <taxon>Bacillota</taxon>
        <taxon>Clostridia</taxon>
        <taxon>Eubacteriales</taxon>
        <taxon>Oscillospiraceae</taxon>
        <taxon>Fastidiosipila</taxon>
    </lineage>
</organism>
<dbReference type="Gene3D" id="3.30.460.10">
    <property type="entry name" value="Beta Polymerase, domain 2"/>
    <property type="match status" value="1"/>
</dbReference>
<gene>
    <name evidence="2 3" type="primary">rsfS</name>
    <name evidence="3" type="ORF">C5Q98_03425</name>
</gene>
<dbReference type="GO" id="GO:0005737">
    <property type="term" value="C:cytoplasm"/>
    <property type="evidence" value="ECO:0007669"/>
    <property type="project" value="UniProtKB-SubCell"/>
</dbReference>
<protein>
    <recommendedName>
        <fullName evidence="2">Ribosomal silencing factor RsfS</fullName>
    </recommendedName>
</protein>
<dbReference type="HAMAP" id="MF_01477">
    <property type="entry name" value="Iojap_RsfS"/>
    <property type="match status" value="1"/>
</dbReference>
<sequence length="116" mass="13386">MLEENNNITKEDIKKIADAVVDALENKKGHDIEILDITGSSLADYFVLCTGNSNTQIKALADEVEFKLREDFNLEVRSSEGFDTREWILLDYGDVIVHIFSKDAREFYQLERLWAK</sequence>
<proteinExistence type="inferred from homology"/>
<dbReference type="InterPro" id="IPR043519">
    <property type="entry name" value="NT_sf"/>
</dbReference>
<comment type="subunit">
    <text evidence="2">Interacts with ribosomal protein uL14 (rplN).</text>
</comment>
<dbReference type="PANTHER" id="PTHR21043:SF0">
    <property type="entry name" value="MITOCHONDRIAL ASSEMBLY OF RIBOSOMAL LARGE SUBUNIT PROTEIN 1"/>
    <property type="match status" value="1"/>
</dbReference>
<comment type="subcellular location">
    <subcellularLocation>
        <location evidence="2">Cytoplasm</location>
    </subcellularLocation>
</comment>
<dbReference type="GO" id="GO:0090071">
    <property type="term" value="P:negative regulation of ribosome biogenesis"/>
    <property type="evidence" value="ECO:0007669"/>
    <property type="project" value="UniProtKB-UniRule"/>
</dbReference>
<keyword evidence="4" id="KW-1185">Reference proteome</keyword>
<dbReference type="GO" id="GO:0042256">
    <property type="term" value="P:cytosolic ribosome assembly"/>
    <property type="evidence" value="ECO:0007669"/>
    <property type="project" value="UniProtKB-UniRule"/>
</dbReference>
<evidence type="ECO:0000313" key="4">
    <source>
        <dbReference type="Proteomes" id="UP000237947"/>
    </source>
</evidence>
<dbReference type="EMBL" id="CP027226">
    <property type="protein sequence ID" value="AVM42336.1"/>
    <property type="molecule type" value="Genomic_DNA"/>
</dbReference>
<keyword evidence="2" id="KW-0678">Repressor</keyword>
<comment type="similarity">
    <text evidence="1 2">Belongs to the Iojap/RsfS family.</text>
</comment>
<keyword evidence="2" id="KW-0810">Translation regulation</keyword>
<dbReference type="Proteomes" id="UP000237947">
    <property type="component" value="Chromosome"/>
</dbReference>
<dbReference type="OrthoDB" id="9793681at2"/>
<comment type="function">
    <text evidence="2">Functions as a ribosomal silencing factor. Interacts with ribosomal protein uL14 (rplN), blocking formation of intersubunit bridge B8. Prevents association of the 30S and 50S ribosomal subunits and the formation of functional ribosomes, thus repressing translation.</text>
</comment>
<reference evidence="4" key="1">
    <citation type="submission" date="2018-02" db="EMBL/GenBank/DDBJ databases">
        <authorList>
            <person name="Holder M.E."/>
            <person name="Ajami N.J."/>
            <person name="Petrosino J.F."/>
        </authorList>
    </citation>
    <scope>NUCLEOTIDE SEQUENCE [LARGE SCALE GENOMIC DNA]</scope>
    <source>
        <strain evidence="4">CCUG 47711</strain>
    </source>
</reference>
<evidence type="ECO:0000256" key="1">
    <source>
        <dbReference type="ARBA" id="ARBA00010574"/>
    </source>
</evidence>
<evidence type="ECO:0000256" key="2">
    <source>
        <dbReference type="HAMAP-Rule" id="MF_01477"/>
    </source>
</evidence>
<dbReference type="PANTHER" id="PTHR21043">
    <property type="entry name" value="IOJAP SUPERFAMILY ORTHOLOG"/>
    <property type="match status" value="1"/>
</dbReference>